<organism evidence="5 6">
    <name type="scientific">Pan paniscus</name>
    <name type="common">Pygmy chimpanzee</name>
    <name type="synonym">Bonobo</name>
    <dbReference type="NCBI Taxonomy" id="9597"/>
    <lineage>
        <taxon>Eukaryota</taxon>
        <taxon>Metazoa</taxon>
        <taxon>Chordata</taxon>
        <taxon>Craniata</taxon>
        <taxon>Vertebrata</taxon>
        <taxon>Euteleostomi</taxon>
        <taxon>Mammalia</taxon>
        <taxon>Eutheria</taxon>
        <taxon>Euarchontoglires</taxon>
        <taxon>Primates</taxon>
        <taxon>Haplorrhini</taxon>
        <taxon>Catarrhini</taxon>
        <taxon>Hominidae</taxon>
        <taxon>Pan</taxon>
    </lineage>
</organism>
<reference evidence="5" key="3">
    <citation type="submission" date="2025-09" db="UniProtKB">
        <authorList>
            <consortium name="Ensembl"/>
        </authorList>
    </citation>
    <scope>IDENTIFICATION</scope>
</reference>
<proteinExistence type="predicted"/>
<dbReference type="Bgee" id="ENSPPAG00000042013">
    <property type="expression patterns" value="Expressed in testis and 6 other cell types or tissues"/>
</dbReference>
<evidence type="ECO:0000256" key="3">
    <source>
        <dbReference type="PROSITE-ProRule" id="PRU00221"/>
    </source>
</evidence>
<evidence type="ECO:0000256" key="2">
    <source>
        <dbReference type="ARBA" id="ARBA00022737"/>
    </source>
</evidence>
<feature type="region of interest" description="Disordered" evidence="4">
    <location>
        <begin position="476"/>
        <end position="495"/>
    </location>
</feature>
<feature type="region of interest" description="Disordered" evidence="4">
    <location>
        <begin position="435"/>
        <end position="464"/>
    </location>
</feature>
<keyword evidence="1 3" id="KW-0853">WD repeat</keyword>
<dbReference type="AlphaFoldDB" id="A0A2R9CKA5"/>
<evidence type="ECO:0000313" key="5">
    <source>
        <dbReference type="Ensembl" id="ENSPPAP00000038612.1"/>
    </source>
</evidence>
<protein>
    <submittedName>
        <fullName evidence="5">DDB1 and CUL4 associated factor 5</fullName>
    </submittedName>
</protein>
<reference evidence="5" key="2">
    <citation type="submission" date="2025-08" db="UniProtKB">
        <authorList>
            <consortium name="Ensembl"/>
        </authorList>
    </citation>
    <scope>IDENTIFICATION</scope>
</reference>
<accession>A0A2R9CKA5</accession>
<dbReference type="PROSITE" id="PS50082">
    <property type="entry name" value="WD_REPEATS_2"/>
    <property type="match status" value="2"/>
</dbReference>
<evidence type="ECO:0000313" key="6">
    <source>
        <dbReference type="Proteomes" id="UP000240080"/>
    </source>
</evidence>
<feature type="region of interest" description="Disordered" evidence="4">
    <location>
        <begin position="530"/>
        <end position="641"/>
    </location>
</feature>
<dbReference type="Ensembl" id="ENSPPAT00000061516.1">
    <property type="protein sequence ID" value="ENSPPAP00000038612.1"/>
    <property type="gene ID" value="ENSPPAG00000042013.1"/>
</dbReference>
<dbReference type="InterPro" id="IPR036322">
    <property type="entry name" value="WD40_repeat_dom_sf"/>
</dbReference>
<reference evidence="5 6" key="1">
    <citation type="journal article" date="2012" name="Nature">
        <title>The bonobo genome compared with the chimpanzee and human genomes.</title>
        <authorList>
            <person name="Prufer K."/>
            <person name="Munch K."/>
            <person name="Hellmann I."/>
            <person name="Akagi K."/>
            <person name="Miller J.R."/>
            <person name="Walenz B."/>
            <person name="Koren S."/>
            <person name="Sutton G."/>
            <person name="Kodira C."/>
            <person name="Winer R."/>
            <person name="Knight J.R."/>
            <person name="Mullikin J.C."/>
            <person name="Meader S.J."/>
            <person name="Ponting C.P."/>
            <person name="Lunter G."/>
            <person name="Higashino S."/>
            <person name="Hobolth A."/>
            <person name="Dutheil J."/>
            <person name="Karakoc E."/>
            <person name="Alkan C."/>
            <person name="Sajjadian S."/>
            <person name="Catacchio C.R."/>
            <person name="Ventura M."/>
            <person name="Marques-Bonet T."/>
            <person name="Eichler E.E."/>
            <person name="Andre C."/>
            <person name="Atencia R."/>
            <person name="Mugisha L."/>
            <person name="Junhold J."/>
            <person name="Patterson N."/>
            <person name="Siebauer M."/>
            <person name="Good J.M."/>
            <person name="Fischer A."/>
            <person name="Ptak S.E."/>
            <person name="Lachmann M."/>
            <person name="Symer D.E."/>
            <person name="Mailund T."/>
            <person name="Schierup M.H."/>
            <person name="Andres A.M."/>
            <person name="Kelso J."/>
            <person name="Paabo S."/>
        </authorList>
    </citation>
    <scope>NUCLEOTIDE SEQUENCE [LARGE SCALE GENOMIC DNA]</scope>
</reference>
<dbReference type="InterPro" id="IPR045151">
    <property type="entry name" value="DCAF8"/>
</dbReference>
<dbReference type="EMBL" id="AJFE02084724">
    <property type="status" value="NOT_ANNOTATED_CDS"/>
    <property type="molecule type" value="Genomic_DNA"/>
</dbReference>
<feature type="region of interest" description="Disordered" evidence="4">
    <location>
        <begin position="875"/>
        <end position="928"/>
    </location>
</feature>
<dbReference type="GO" id="GO:0045717">
    <property type="term" value="P:negative regulation of fatty acid biosynthetic process"/>
    <property type="evidence" value="ECO:0007669"/>
    <property type="project" value="TreeGrafter"/>
</dbReference>
<dbReference type="PROSITE" id="PS50294">
    <property type="entry name" value="WD_REPEATS_REGION"/>
    <property type="match status" value="2"/>
</dbReference>
<dbReference type="EMBL" id="AJFE02084726">
    <property type="status" value="NOT_ANNOTATED_CDS"/>
    <property type="molecule type" value="Genomic_DNA"/>
</dbReference>
<feature type="region of interest" description="Disordered" evidence="4">
    <location>
        <begin position="662"/>
        <end position="810"/>
    </location>
</feature>
<feature type="compositionally biased region" description="Basic and acidic residues" evidence="4">
    <location>
        <begin position="714"/>
        <end position="724"/>
    </location>
</feature>
<feature type="compositionally biased region" description="Polar residues" evidence="4">
    <location>
        <begin position="440"/>
        <end position="451"/>
    </location>
</feature>
<dbReference type="PANTHER" id="PTHR15574:SF43">
    <property type="entry name" value="DDB1- AND CUL4-ASSOCIATED FACTOR 5"/>
    <property type="match status" value="1"/>
</dbReference>
<name>A0A2R9CKA5_PANPA</name>
<dbReference type="Proteomes" id="UP000240080">
    <property type="component" value="Chromosome 14"/>
</dbReference>
<dbReference type="PANTHER" id="PTHR15574">
    <property type="entry name" value="WD REPEAT DOMAIN-CONTAINING FAMILY"/>
    <property type="match status" value="1"/>
</dbReference>
<dbReference type="Pfam" id="PF00400">
    <property type="entry name" value="WD40"/>
    <property type="match status" value="2"/>
</dbReference>
<feature type="repeat" description="WD" evidence="3">
    <location>
        <begin position="315"/>
        <end position="347"/>
    </location>
</feature>
<dbReference type="InterPro" id="IPR001680">
    <property type="entry name" value="WD40_rpt"/>
</dbReference>
<feature type="compositionally biased region" description="Basic and acidic residues" evidence="4">
    <location>
        <begin position="676"/>
        <end position="687"/>
    </location>
</feature>
<dbReference type="SUPFAM" id="SSF50978">
    <property type="entry name" value="WD40 repeat-like"/>
    <property type="match status" value="1"/>
</dbReference>
<dbReference type="GO" id="GO:0080008">
    <property type="term" value="C:Cul4-RING E3 ubiquitin ligase complex"/>
    <property type="evidence" value="ECO:0007669"/>
    <property type="project" value="TreeGrafter"/>
</dbReference>
<dbReference type="SMART" id="SM00320">
    <property type="entry name" value="WD40"/>
    <property type="match status" value="4"/>
</dbReference>
<feature type="compositionally biased region" description="Low complexity" evidence="4">
    <location>
        <begin position="611"/>
        <end position="627"/>
    </location>
</feature>
<gene>
    <name evidence="5" type="primary">DCAF5</name>
</gene>
<dbReference type="InterPro" id="IPR015943">
    <property type="entry name" value="WD40/YVTN_repeat-like_dom_sf"/>
</dbReference>
<dbReference type="GO" id="GO:0005737">
    <property type="term" value="C:cytoplasm"/>
    <property type="evidence" value="ECO:0007669"/>
    <property type="project" value="TreeGrafter"/>
</dbReference>
<evidence type="ECO:0000256" key="4">
    <source>
        <dbReference type="SAM" id="MobiDB-lite"/>
    </source>
</evidence>
<dbReference type="GeneTree" id="ENSGT00950000182900"/>
<dbReference type="FunFam" id="2.130.10.10:FF:000363">
    <property type="entry name" value="DDB1- and CUL4-associated factor 5 isoform X1"/>
    <property type="match status" value="1"/>
</dbReference>
<keyword evidence="2" id="KW-0677">Repeat</keyword>
<keyword evidence="6" id="KW-1185">Reference proteome</keyword>
<feature type="compositionally biased region" description="Polar residues" evidence="4">
    <location>
        <begin position="746"/>
        <end position="757"/>
    </location>
</feature>
<evidence type="ECO:0000256" key="1">
    <source>
        <dbReference type="ARBA" id="ARBA00022574"/>
    </source>
</evidence>
<sequence length="928" mass="101988">MKRRAGLGGSMRSVVGFLSQRGLHGDPLLTQDFQRRRLRGCRNLYKKDLLGHFGCVNAIEFSNNGGQWLVSGKSTPFPSPRLPAPSQPPPLALPRHPPPALCPHPLPFSTPFCGGKVCSETLDVFAHEDAVYGLSVSPVNDNIFASSSDDGRVLIWDIRESPHGEPFCLANYPSAFHSVMFNPVEPRLLATANSKEGVGLWDIRKPQSSLLRYGGNLSLQSAMSVRFNSNGTQLLALRRRLPPVLYDIHSRLPVFQFDNQGYFNSCTMKSCCFAGDRDQYILSGSDDFNLYMWRIPADPEAGGIGRVVNGAFMVLKGHRSIVNQVRFNPHTYMICSSGVEKIIKIWSPYKQPGCTGDLDGRIEDDSRCLYTHEEYISLVLNSGSGLSHDYANQSVQEDPRMMAFFDSLVRREIEGWSSDSDSDLSESTILQLHAGVSERSGYTDSESSASLPRSPPPTVDESADNAFHLGPLRVTTTNTVASTPPTPTCEDAASRQQRLSALRRYQDKRLLALSNESDSEENVCEVELDTDLFPRPRSPSPEDESSSSSSSSSSEDEEELNERRASTWQRNAMRRRQKTTREDKPSAPIKPTNTYIGEDNYDYPQIKVDDLSSSPTSSPERSTSTLEIQPSRASPTSDIESVERKIYKAYKWLRYSYISYSNNKDGETSLVTGEADEGRAGTSHKDNPAPSSSKEACLNIAMAQRNQDLPPEGCSKDTFKEETPRTPSNGPGHEHSSHAWAEVPEGTSQDTGNSSSVEHPFETKKLNGKALSSRAEEPPSPPVPKASGSTLNSGSGNCPRTQSDDSEERSLETICANHNNGRLHPRPPHPHNNGQNLGELEVVAYSSPGHSDTDRDNSSLTGTLLHKDCCGSEMACETPNAGTREDPTDTPATDSSRAVHGHGGLKRQRIELEDTDSENSSSEKKLKT</sequence>
<dbReference type="EMBL" id="AJFE02084725">
    <property type="status" value="NOT_ANNOTATED_CDS"/>
    <property type="molecule type" value="Genomic_DNA"/>
</dbReference>
<feature type="repeat" description="WD" evidence="3">
    <location>
        <begin position="124"/>
        <end position="159"/>
    </location>
</feature>
<feature type="compositionally biased region" description="Polar residues" evidence="4">
    <location>
        <begin position="787"/>
        <end position="801"/>
    </location>
</feature>
<dbReference type="Gene3D" id="2.130.10.10">
    <property type="entry name" value="YVTN repeat-like/Quinoprotein amine dehydrogenase"/>
    <property type="match status" value="2"/>
</dbReference>